<sequence length="391" mass="39796">MRPPRPVRLTGRGAGVALLGALTSGGGLVAAYPGLVALGVGALGLVAVALVSVLVPAPLAVAHRLSPPRTTRLGEAVAHVELHNRSPWLPLTVSGVEQVGGTDRVVGPASLPAGGRSTIEVRLPTERRGLVTVGPFALERRGTADLVVARERRGDPVTLAVTPRVLPVEGPPTGRRRGHVGAQERVEHGGTDLVGLREYVAGDDLRRLHWATSARSGTLMVREDADPAQPHLTVLLDDRAPSHVAEGFEEAVDVVASLVTACARQGVPVRCVTLSGSLDADVPAGVPGAGEPLRAAGGVVDLLTTLPVTAEEVPVALPAGAGAVLDVLAVVTGAGAPVEPLLLAARGAVTTVVLSIDPQPRRVLGAVGKATVVSGPRAEDVLAGWDLVGAR</sequence>
<gene>
    <name evidence="3" type="ORF">DNL40_15855</name>
</gene>
<proteinExistence type="predicted"/>
<dbReference type="EMBL" id="QKWH01000020">
    <property type="protein sequence ID" value="PZR51566.1"/>
    <property type="molecule type" value="Genomic_DNA"/>
</dbReference>
<name>A0A2W5WTJ7_9MICO</name>
<feature type="domain" description="DUF58" evidence="2">
    <location>
        <begin position="196"/>
        <end position="266"/>
    </location>
</feature>
<dbReference type="RefSeq" id="WP_111252239.1">
    <property type="nucleotide sequence ID" value="NZ_QKWH01000020.1"/>
</dbReference>
<keyword evidence="1" id="KW-1133">Transmembrane helix</keyword>
<dbReference type="PANTHER" id="PTHR34351">
    <property type="entry name" value="SLR1927 PROTEIN-RELATED"/>
    <property type="match status" value="1"/>
</dbReference>
<evidence type="ECO:0000313" key="4">
    <source>
        <dbReference type="Proteomes" id="UP000248783"/>
    </source>
</evidence>
<comment type="caution">
    <text evidence="3">The sequence shown here is derived from an EMBL/GenBank/DDBJ whole genome shotgun (WGS) entry which is preliminary data.</text>
</comment>
<feature type="transmembrane region" description="Helical" evidence="1">
    <location>
        <begin position="41"/>
        <end position="62"/>
    </location>
</feature>
<dbReference type="InterPro" id="IPR002881">
    <property type="entry name" value="DUF58"/>
</dbReference>
<dbReference type="PANTHER" id="PTHR34351:SF1">
    <property type="entry name" value="SLR1927 PROTEIN"/>
    <property type="match status" value="1"/>
</dbReference>
<keyword evidence="1" id="KW-0812">Transmembrane</keyword>
<organism evidence="3 4">
    <name type="scientific">Xylanimonas oleitrophica</name>
    <dbReference type="NCBI Taxonomy" id="2607479"/>
    <lineage>
        <taxon>Bacteria</taxon>
        <taxon>Bacillati</taxon>
        <taxon>Actinomycetota</taxon>
        <taxon>Actinomycetes</taxon>
        <taxon>Micrococcales</taxon>
        <taxon>Promicromonosporaceae</taxon>
        <taxon>Xylanimonas</taxon>
    </lineage>
</organism>
<accession>A0A2W5WTJ7</accession>
<dbReference type="Pfam" id="PF01882">
    <property type="entry name" value="DUF58"/>
    <property type="match status" value="1"/>
</dbReference>
<evidence type="ECO:0000313" key="3">
    <source>
        <dbReference type="EMBL" id="PZR51566.1"/>
    </source>
</evidence>
<keyword evidence="4" id="KW-1185">Reference proteome</keyword>
<evidence type="ECO:0000259" key="2">
    <source>
        <dbReference type="Pfam" id="PF01882"/>
    </source>
</evidence>
<protein>
    <submittedName>
        <fullName evidence="3">DUF58 domain-containing protein</fullName>
    </submittedName>
</protein>
<reference evidence="3 4" key="1">
    <citation type="submission" date="2018-06" db="EMBL/GenBank/DDBJ databases">
        <title>Whole genome sequencing of a novel hydrocarbon degrading bacterial strain, PW21 isolated from oil contaminated produced water sample.</title>
        <authorList>
            <person name="Nagkirti P."/>
            <person name="Shaikh A."/>
            <person name="Gowdaman V."/>
            <person name="Engineer A.E."/>
            <person name="Dagar S."/>
            <person name="Dhakephalkar P.K."/>
        </authorList>
    </citation>
    <scope>NUCLEOTIDE SEQUENCE [LARGE SCALE GENOMIC DNA]</scope>
    <source>
        <strain evidence="3 4">PW21</strain>
    </source>
</reference>
<evidence type="ECO:0000256" key="1">
    <source>
        <dbReference type="SAM" id="Phobius"/>
    </source>
</evidence>
<dbReference type="Proteomes" id="UP000248783">
    <property type="component" value="Unassembled WGS sequence"/>
</dbReference>
<keyword evidence="1" id="KW-0472">Membrane</keyword>
<dbReference type="AlphaFoldDB" id="A0A2W5WTJ7"/>